<dbReference type="GO" id="GO:0005737">
    <property type="term" value="C:cytoplasm"/>
    <property type="evidence" value="ECO:0007669"/>
    <property type="project" value="TreeGrafter"/>
</dbReference>
<feature type="domain" description="Metallo-beta-lactamase" evidence="2">
    <location>
        <begin position="183"/>
        <end position="345"/>
    </location>
</feature>
<gene>
    <name evidence="3" type="ORF">LTR62_006729</name>
</gene>
<dbReference type="Proteomes" id="UP001310890">
    <property type="component" value="Unassembled WGS sequence"/>
</dbReference>
<accession>A0AAN7TNT2</accession>
<evidence type="ECO:0000313" key="4">
    <source>
        <dbReference type="Proteomes" id="UP001310890"/>
    </source>
</evidence>
<name>A0AAN7TNT2_9PEZI</name>
<feature type="compositionally biased region" description="Low complexity" evidence="1">
    <location>
        <begin position="59"/>
        <end position="77"/>
    </location>
</feature>
<dbReference type="Pfam" id="PF12706">
    <property type="entry name" value="Lactamase_B_2"/>
    <property type="match status" value="1"/>
</dbReference>
<comment type="caution">
    <text evidence="3">The sequence shown here is derived from an EMBL/GenBank/DDBJ whole genome shotgun (WGS) entry which is preliminary data.</text>
</comment>
<dbReference type="PANTHER" id="PTHR15032">
    <property type="entry name" value="N-ACYL-PHOSPHATIDYLETHANOLAMINE-HYDROLYZING PHOSPHOLIPASE D"/>
    <property type="match status" value="1"/>
</dbReference>
<proteinExistence type="predicted"/>
<evidence type="ECO:0000256" key="1">
    <source>
        <dbReference type="SAM" id="MobiDB-lite"/>
    </source>
</evidence>
<reference evidence="3" key="1">
    <citation type="submission" date="2023-08" db="EMBL/GenBank/DDBJ databases">
        <title>Black Yeasts Isolated from many extreme environments.</title>
        <authorList>
            <person name="Coleine C."/>
            <person name="Stajich J.E."/>
            <person name="Selbmann L."/>
        </authorList>
    </citation>
    <scope>NUCLEOTIDE SEQUENCE</scope>
    <source>
        <strain evidence="3">CCFEE 5401</strain>
    </source>
</reference>
<dbReference type="PANTHER" id="PTHR15032:SF27">
    <property type="entry name" value="N-ACYL-PHOSPHATIDYLETHANOLAMINE-HYDROLYZING PHOSPHOLIPASE D"/>
    <property type="match status" value="1"/>
</dbReference>
<feature type="compositionally biased region" description="Basic and acidic residues" evidence="1">
    <location>
        <begin position="8"/>
        <end position="22"/>
    </location>
</feature>
<dbReference type="AlphaFoldDB" id="A0AAN7TNT2"/>
<dbReference type="InterPro" id="IPR001279">
    <property type="entry name" value="Metallo-B-lactamas"/>
</dbReference>
<sequence>MSQALDINIRRDGNATPPDHHVFASNEPAAGWSSYLPSWNNSSGPTRAPKETKERKVTRSSTSSISSLSTRSLTKTKGNGSELTGFRNPWPSWHKPTKYEVWQSLEWGDDTDPCIGLAATHLNNSPACNKSLTRQQQADQLLGIQKPDFTYDITKQRITATWLGHAGMLLQLPPLAGSDRPVRCLFDPIFSMRCSPTQAAGPIRSYVPPCKVEDLPAVDVVVISHSHYDHLDYDTMMQFWKQHSATVRYLVPLGNKKWFVECGIDADRVTELDWWESVQLAPLQSSSFDGASQQAIEVTCTPSQHNSGRGLGTDDTLWCSWYFMHPSARAGNRPYRIYFGGDTGYQFHDSPDWPPSPPTNPTERAQLAKTIATKVDNDDSSATAKHPTCPAFKEIRARLGIPHLLVLPVAVGATYDFFRSFAPVPDSINPIPRLSQGVTAHNHMPSWDAVRVLNVMTAGATSPEAEGEDSDAPVAIAVHWGTFVTEPVEILATLGQLQWACEAHGVEFARSLGERRVGGSKGKKACFLALNHGESVAL</sequence>
<dbReference type="GO" id="GO:0070291">
    <property type="term" value="P:N-acylethanolamine metabolic process"/>
    <property type="evidence" value="ECO:0007669"/>
    <property type="project" value="TreeGrafter"/>
</dbReference>
<evidence type="ECO:0000313" key="3">
    <source>
        <dbReference type="EMBL" id="KAK5117008.1"/>
    </source>
</evidence>
<dbReference type="GO" id="GO:0070292">
    <property type="term" value="P:N-acylphosphatidylethanolamine metabolic process"/>
    <property type="evidence" value="ECO:0007669"/>
    <property type="project" value="TreeGrafter"/>
</dbReference>
<evidence type="ECO:0000259" key="2">
    <source>
        <dbReference type="Pfam" id="PF12706"/>
    </source>
</evidence>
<feature type="compositionally biased region" description="Polar residues" evidence="1">
    <location>
        <begin position="35"/>
        <end position="45"/>
    </location>
</feature>
<feature type="compositionally biased region" description="Basic and acidic residues" evidence="1">
    <location>
        <begin position="48"/>
        <end position="57"/>
    </location>
</feature>
<organism evidence="3 4">
    <name type="scientific">Meristemomyces frigidus</name>
    <dbReference type="NCBI Taxonomy" id="1508187"/>
    <lineage>
        <taxon>Eukaryota</taxon>
        <taxon>Fungi</taxon>
        <taxon>Dikarya</taxon>
        <taxon>Ascomycota</taxon>
        <taxon>Pezizomycotina</taxon>
        <taxon>Dothideomycetes</taxon>
        <taxon>Dothideomycetidae</taxon>
        <taxon>Mycosphaerellales</taxon>
        <taxon>Teratosphaeriaceae</taxon>
        <taxon>Meristemomyces</taxon>
    </lineage>
</organism>
<dbReference type="EMBL" id="JAVRRL010000006">
    <property type="protein sequence ID" value="KAK5117008.1"/>
    <property type="molecule type" value="Genomic_DNA"/>
</dbReference>
<feature type="region of interest" description="Disordered" evidence="1">
    <location>
        <begin position="1"/>
        <end position="89"/>
    </location>
</feature>
<dbReference type="InterPro" id="IPR036866">
    <property type="entry name" value="RibonucZ/Hydroxyglut_hydro"/>
</dbReference>
<protein>
    <recommendedName>
        <fullName evidence="2">Metallo-beta-lactamase domain-containing protein</fullName>
    </recommendedName>
</protein>
<dbReference type="GO" id="GO:0070290">
    <property type="term" value="F:N-acylphosphatidylethanolamine-specific phospholipase D activity"/>
    <property type="evidence" value="ECO:0007669"/>
    <property type="project" value="TreeGrafter"/>
</dbReference>
<dbReference type="SUPFAM" id="SSF56281">
    <property type="entry name" value="Metallo-hydrolase/oxidoreductase"/>
    <property type="match status" value="1"/>
</dbReference>
<dbReference type="Gene3D" id="3.60.15.10">
    <property type="entry name" value="Ribonuclease Z/Hydroxyacylglutathione hydrolase-like"/>
    <property type="match status" value="1"/>
</dbReference>